<dbReference type="PANTHER" id="PTHR33670:SF14">
    <property type="entry name" value="T20H2.15 PROTEIN"/>
    <property type="match status" value="1"/>
</dbReference>
<evidence type="ECO:0000256" key="1">
    <source>
        <dbReference type="SAM" id="MobiDB-lite"/>
    </source>
</evidence>
<dbReference type="PANTHER" id="PTHR33670">
    <property type="entry name" value="SPLICING FACTOR, PROLINE- AND GLUTAMINE-RICH-LIKE"/>
    <property type="match status" value="1"/>
</dbReference>
<organism evidence="2 3">
    <name type="scientific">Phtheirospermum japonicum</name>
    <dbReference type="NCBI Taxonomy" id="374723"/>
    <lineage>
        <taxon>Eukaryota</taxon>
        <taxon>Viridiplantae</taxon>
        <taxon>Streptophyta</taxon>
        <taxon>Embryophyta</taxon>
        <taxon>Tracheophyta</taxon>
        <taxon>Spermatophyta</taxon>
        <taxon>Magnoliopsida</taxon>
        <taxon>eudicotyledons</taxon>
        <taxon>Gunneridae</taxon>
        <taxon>Pentapetalae</taxon>
        <taxon>asterids</taxon>
        <taxon>lamiids</taxon>
        <taxon>Lamiales</taxon>
        <taxon>Orobanchaceae</taxon>
        <taxon>Orobanchaceae incertae sedis</taxon>
        <taxon>Phtheirospermum</taxon>
    </lineage>
</organism>
<evidence type="ECO:0000313" key="3">
    <source>
        <dbReference type="Proteomes" id="UP000653305"/>
    </source>
</evidence>
<accession>A0A830BFF4</accession>
<dbReference type="Proteomes" id="UP000653305">
    <property type="component" value="Unassembled WGS sequence"/>
</dbReference>
<comment type="caution">
    <text evidence="2">The sequence shown here is derived from an EMBL/GenBank/DDBJ whole genome shotgun (WGS) entry which is preliminary data.</text>
</comment>
<keyword evidence="3" id="KW-1185">Reference proteome</keyword>
<dbReference type="EMBL" id="BMAC01000123">
    <property type="protein sequence ID" value="GFP86350.1"/>
    <property type="molecule type" value="Genomic_DNA"/>
</dbReference>
<feature type="compositionally biased region" description="Basic and acidic residues" evidence="1">
    <location>
        <begin position="9"/>
        <end position="33"/>
    </location>
</feature>
<dbReference type="AlphaFoldDB" id="A0A830BFF4"/>
<name>A0A830BFF4_9LAMI</name>
<proteinExistence type="predicted"/>
<gene>
    <name evidence="2" type="ORF">PHJA_000778800</name>
</gene>
<sequence length="335" mass="38037">MSPTELSEEEKARSKPFKKEEKGSTSSPHKYEYESSDEEIDWRIGLEDIDTQSPKELHAAVGRCFRKTPAVVEAAEKLLKSLKVMGMVARIVKRHSRNCGEMNLLLSYDNDRVSSHDQRMSYVNDDPILKTELGPSAHVMRKAMCLSLLYWFDSAVFETLGLRDFLSQEVEPEIVEIKYKTNCKGDVEILDSQREFDYLVDDMNRCVAWTVYYELEEGFVGAMRISRNIFCWLLGPFKIAKVGHFVLEHVYALRKQAGQLGVGACNMFDDSNNQVDLFSGPTTFTISPPPSSMPLPTFSLRPKLSCRAAVGIDAGATDDLWRLLRLRGKLLIQFV</sequence>
<protein>
    <submittedName>
        <fullName evidence="2">Uncharacterized protein</fullName>
    </submittedName>
</protein>
<reference evidence="2" key="1">
    <citation type="submission" date="2020-07" db="EMBL/GenBank/DDBJ databases">
        <title>Ethylene signaling mediates host invasion by parasitic plants.</title>
        <authorList>
            <person name="Yoshida S."/>
        </authorList>
    </citation>
    <scope>NUCLEOTIDE SEQUENCE</scope>
    <source>
        <strain evidence="2">Okayama</strain>
    </source>
</reference>
<evidence type="ECO:0000313" key="2">
    <source>
        <dbReference type="EMBL" id="GFP86350.1"/>
    </source>
</evidence>
<feature type="region of interest" description="Disordered" evidence="1">
    <location>
        <begin position="1"/>
        <end position="37"/>
    </location>
</feature>